<keyword evidence="1" id="KW-0472">Membrane</keyword>
<organism evidence="2">
    <name type="scientific">viral metagenome</name>
    <dbReference type="NCBI Taxonomy" id="1070528"/>
    <lineage>
        <taxon>unclassified sequences</taxon>
        <taxon>metagenomes</taxon>
        <taxon>organismal metagenomes</taxon>
    </lineage>
</organism>
<sequence>MSQFVTSILVGCYVMSLFILKAVHMYTKARQQEEKQQRQAESIRQALRTIELFWEKKK</sequence>
<gene>
    <name evidence="2" type="ORF">MM415B03075_0001</name>
</gene>
<evidence type="ECO:0000256" key="1">
    <source>
        <dbReference type="SAM" id="Phobius"/>
    </source>
</evidence>
<keyword evidence="1" id="KW-1133">Transmembrane helix</keyword>
<accession>A0A6M3KZ56</accession>
<evidence type="ECO:0000313" key="2">
    <source>
        <dbReference type="EMBL" id="QJA86972.1"/>
    </source>
</evidence>
<reference evidence="2" key="1">
    <citation type="submission" date="2020-03" db="EMBL/GenBank/DDBJ databases">
        <title>The deep terrestrial virosphere.</title>
        <authorList>
            <person name="Holmfeldt K."/>
            <person name="Nilsson E."/>
            <person name="Simone D."/>
            <person name="Lopez-Fernandez M."/>
            <person name="Wu X."/>
            <person name="de Brujin I."/>
            <person name="Lundin D."/>
            <person name="Andersson A."/>
            <person name="Bertilsson S."/>
            <person name="Dopson M."/>
        </authorList>
    </citation>
    <scope>NUCLEOTIDE SEQUENCE</scope>
    <source>
        <strain evidence="2">MM415B03075</strain>
    </source>
</reference>
<dbReference type="AlphaFoldDB" id="A0A6M3KZ56"/>
<protein>
    <submittedName>
        <fullName evidence="2">Uncharacterized protein</fullName>
    </submittedName>
</protein>
<dbReference type="EMBL" id="MT142673">
    <property type="protein sequence ID" value="QJA86972.1"/>
    <property type="molecule type" value="Genomic_DNA"/>
</dbReference>
<keyword evidence="1" id="KW-0812">Transmembrane</keyword>
<proteinExistence type="predicted"/>
<feature type="transmembrane region" description="Helical" evidence="1">
    <location>
        <begin position="6"/>
        <end position="26"/>
    </location>
</feature>
<name>A0A6M3KZ56_9ZZZZ</name>